<dbReference type="EMBL" id="JAZHOF010000001">
    <property type="protein sequence ID" value="MEJ8570006.1"/>
    <property type="molecule type" value="Genomic_DNA"/>
</dbReference>
<dbReference type="AlphaFoldDB" id="A0AAW9RR77"/>
<reference evidence="3 4" key="1">
    <citation type="submission" date="2024-02" db="EMBL/GenBank/DDBJ databases">
        <title>Genome analysis and characterization of Microbaculum marinisediminis sp. nov., isolated from marine sediment.</title>
        <authorList>
            <person name="Du Z.-J."/>
            <person name="Ye Y.-Q."/>
            <person name="Zhang Z.-R."/>
            <person name="Yuan S.-M."/>
            <person name="Zhang X.-Y."/>
        </authorList>
    </citation>
    <scope>NUCLEOTIDE SEQUENCE [LARGE SCALE GENOMIC DNA]</scope>
    <source>
        <strain evidence="3 4">SDUM1044001</strain>
    </source>
</reference>
<accession>A0AAW9RR77</accession>
<dbReference type="SUPFAM" id="SSF53850">
    <property type="entry name" value="Periplasmic binding protein-like II"/>
    <property type="match status" value="1"/>
</dbReference>
<keyword evidence="4" id="KW-1185">Reference proteome</keyword>
<feature type="chain" id="PRO_5043701499" evidence="1">
    <location>
        <begin position="26"/>
        <end position="327"/>
    </location>
</feature>
<dbReference type="PANTHER" id="PTHR31528">
    <property type="entry name" value="4-AMINO-5-HYDROXYMETHYL-2-METHYLPYRIMIDINE PHOSPHATE SYNTHASE THI11-RELATED"/>
    <property type="match status" value="1"/>
</dbReference>
<sequence>MTRHTIMGLAAAMALTGFVAGSASAADDASIRLNWYLVGFHAPIYLGVERGYFADEGINLTINEGRGSGVATQVVGAKDDTFGLADAGTMILAASKGIPIKAVMSPMNISPYGVISRKDAGITTPKDLEGKRLAVTAGDSLTQLFPAVIAANGLDESSIEMVFVDPAGKVVSVLEKKADALLGSADAQFFQIEEKGVEAAAMNFADVGVPTVGITVIAHEDTIEDNPDLIRRFVKAMRRSFEEGVKDPDAAIAAAVAAKPDVSPEALKGQLMVDLDLLHTPASKDGGIGYAAAEDWQRTLDLMKEYRELDTDRSADSFYTNEFLPQQ</sequence>
<dbReference type="RefSeq" id="WP_340327746.1">
    <property type="nucleotide sequence ID" value="NZ_JAZHOF010000001.1"/>
</dbReference>
<comment type="caution">
    <text evidence="3">The sequence shown here is derived from an EMBL/GenBank/DDBJ whole genome shotgun (WGS) entry which is preliminary data.</text>
</comment>
<dbReference type="PANTHER" id="PTHR31528:SF15">
    <property type="entry name" value="RIBOFLAVIN-BINDING PROTEIN RIBY"/>
    <property type="match status" value="1"/>
</dbReference>
<gene>
    <name evidence="3" type="ORF">V3328_00870</name>
</gene>
<dbReference type="GO" id="GO:0009228">
    <property type="term" value="P:thiamine biosynthetic process"/>
    <property type="evidence" value="ECO:0007669"/>
    <property type="project" value="InterPro"/>
</dbReference>
<organism evidence="3 4">
    <name type="scientific">Microbaculum marinum</name>
    <dbReference type="NCBI Taxonomy" id="1764581"/>
    <lineage>
        <taxon>Bacteria</taxon>
        <taxon>Pseudomonadati</taxon>
        <taxon>Pseudomonadota</taxon>
        <taxon>Alphaproteobacteria</taxon>
        <taxon>Hyphomicrobiales</taxon>
        <taxon>Tepidamorphaceae</taxon>
        <taxon>Microbaculum</taxon>
    </lineage>
</organism>
<evidence type="ECO:0000313" key="3">
    <source>
        <dbReference type="EMBL" id="MEJ8570006.1"/>
    </source>
</evidence>
<evidence type="ECO:0000259" key="2">
    <source>
        <dbReference type="Pfam" id="PF09084"/>
    </source>
</evidence>
<name>A0AAW9RR77_9HYPH</name>
<proteinExistence type="predicted"/>
<feature type="domain" description="SsuA/THI5-like" evidence="2">
    <location>
        <begin position="41"/>
        <end position="251"/>
    </location>
</feature>
<dbReference type="Gene3D" id="3.40.190.10">
    <property type="entry name" value="Periplasmic binding protein-like II"/>
    <property type="match status" value="2"/>
</dbReference>
<evidence type="ECO:0000313" key="4">
    <source>
        <dbReference type="Proteomes" id="UP001378188"/>
    </source>
</evidence>
<evidence type="ECO:0000256" key="1">
    <source>
        <dbReference type="SAM" id="SignalP"/>
    </source>
</evidence>
<dbReference type="Pfam" id="PF09084">
    <property type="entry name" value="NMT1"/>
    <property type="match status" value="1"/>
</dbReference>
<feature type="signal peptide" evidence="1">
    <location>
        <begin position="1"/>
        <end position="25"/>
    </location>
</feature>
<protein>
    <submittedName>
        <fullName evidence="3">ABC transporter substrate-binding protein</fullName>
    </submittedName>
</protein>
<dbReference type="InterPro" id="IPR027939">
    <property type="entry name" value="NMT1/THI5"/>
</dbReference>
<dbReference type="InterPro" id="IPR015168">
    <property type="entry name" value="SsuA/THI5"/>
</dbReference>
<keyword evidence="1" id="KW-0732">Signal</keyword>
<dbReference type="Proteomes" id="UP001378188">
    <property type="component" value="Unassembled WGS sequence"/>
</dbReference>